<proteinExistence type="predicted"/>
<evidence type="ECO:0000313" key="1">
    <source>
        <dbReference type="EMBL" id="CAK7930467.1"/>
    </source>
</evidence>
<gene>
    <name evidence="1" type="ORF">PM001_LOCUS15617</name>
</gene>
<protein>
    <submittedName>
        <fullName evidence="1">Uncharacterized protein</fullName>
    </submittedName>
</protein>
<comment type="caution">
    <text evidence="1">The sequence shown here is derived from an EMBL/GenBank/DDBJ whole genome shotgun (WGS) entry which is preliminary data.</text>
</comment>
<dbReference type="Proteomes" id="UP001162060">
    <property type="component" value="Unassembled WGS sequence"/>
</dbReference>
<dbReference type="AlphaFoldDB" id="A0AAV1U9Y5"/>
<organism evidence="1 2">
    <name type="scientific">Peronospora matthiolae</name>
    <dbReference type="NCBI Taxonomy" id="2874970"/>
    <lineage>
        <taxon>Eukaryota</taxon>
        <taxon>Sar</taxon>
        <taxon>Stramenopiles</taxon>
        <taxon>Oomycota</taxon>
        <taxon>Peronosporomycetes</taxon>
        <taxon>Peronosporales</taxon>
        <taxon>Peronosporaceae</taxon>
        <taxon>Peronospora</taxon>
    </lineage>
</organism>
<dbReference type="EMBL" id="CAKLBY020000167">
    <property type="protein sequence ID" value="CAK7930467.1"/>
    <property type="molecule type" value="Genomic_DNA"/>
</dbReference>
<sequence>MGYLLKPKGAIRVLVDLVIRRAHANALASVDASCYTGGIGKVGELLDDTQPLMRLVYRPDILLFMEGETVATA</sequence>
<accession>A0AAV1U9Y5</accession>
<name>A0AAV1U9Y5_9STRA</name>
<reference evidence="1" key="1">
    <citation type="submission" date="2024-01" db="EMBL/GenBank/DDBJ databases">
        <authorList>
            <person name="Webb A."/>
        </authorList>
    </citation>
    <scope>NUCLEOTIDE SEQUENCE</scope>
    <source>
        <strain evidence="1">Pm1</strain>
    </source>
</reference>
<evidence type="ECO:0000313" key="2">
    <source>
        <dbReference type="Proteomes" id="UP001162060"/>
    </source>
</evidence>